<dbReference type="KEGG" id="red:roselon_00988"/>
<dbReference type="InterPro" id="IPR038696">
    <property type="entry name" value="IalB_sf"/>
</dbReference>
<dbReference type="eggNOG" id="COG5342">
    <property type="taxonomic scope" value="Bacteria"/>
</dbReference>
<dbReference type="PATRIC" id="fig|1294273.3.peg.968"/>
<dbReference type="Pfam" id="PF06776">
    <property type="entry name" value="IalB"/>
    <property type="match status" value="1"/>
</dbReference>
<protein>
    <submittedName>
        <fullName evidence="2">Uncharacterized protein</fullName>
    </submittedName>
</protein>
<keyword evidence="3" id="KW-1185">Reference proteome</keyword>
<organism evidence="2 3">
    <name type="scientific">Roseicyclus elongatus DSM 19469</name>
    <dbReference type="NCBI Taxonomy" id="1294273"/>
    <lineage>
        <taxon>Bacteria</taxon>
        <taxon>Pseudomonadati</taxon>
        <taxon>Pseudomonadota</taxon>
        <taxon>Alphaproteobacteria</taxon>
        <taxon>Rhodobacterales</taxon>
        <taxon>Roseobacteraceae</taxon>
        <taxon>Roseicyclus</taxon>
    </lineage>
</organism>
<dbReference type="InterPro" id="IPR010642">
    <property type="entry name" value="Invasion_prot_B"/>
</dbReference>
<dbReference type="Proteomes" id="UP000019593">
    <property type="component" value="Chromosome"/>
</dbReference>
<proteinExistence type="predicted"/>
<dbReference type="HOGENOM" id="CLU_100562_3_0_5"/>
<dbReference type="AlphaFoldDB" id="W8RQN8"/>
<evidence type="ECO:0000256" key="1">
    <source>
        <dbReference type="SAM" id="SignalP"/>
    </source>
</evidence>
<dbReference type="EMBL" id="CP004372">
    <property type="protein sequence ID" value="AHM03388.1"/>
    <property type="molecule type" value="Genomic_DNA"/>
</dbReference>
<keyword evidence="1" id="KW-0732">Signal</keyword>
<reference evidence="2 3" key="1">
    <citation type="submission" date="2013-03" db="EMBL/GenBank/DDBJ databases">
        <authorList>
            <person name="Fiebig A."/>
            <person name="Goeker M."/>
            <person name="Klenk H.-P.P."/>
        </authorList>
    </citation>
    <scope>NUCLEOTIDE SEQUENCE [LARGE SCALE GENOMIC DNA]</scope>
    <source>
        <strain evidence="3">DSM 19469</strain>
    </source>
</reference>
<sequence length="177" mass="19106">MFMKNTIVGMVAAAAFAWGSAAVAQEESSNRVAAETDWSVFVEDDPTQCWVVSTPSETLNTRDGREVSVRRGEILMFVSFWPGQDRLGEVSFTGGYPFADGSTVSVEIGDSTFELFTEGEMAWAASPQDDQRIITAMKRGAEAVLTARSSRGTQTQDTFSLMGFTAAVEDAEARCSG</sequence>
<feature type="chain" id="PRO_5004912500" evidence="1">
    <location>
        <begin position="25"/>
        <end position="177"/>
    </location>
</feature>
<feature type="signal peptide" evidence="1">
    <location>
        <begin position="1"/>
        <end position="24"/>
    </location>
</feature>
<name>W8RQN8_9RHOB</name>
<gene>
    <name evidence="2" type="ORF">roselon_00988</name>
</gene>
<evidence type="ECO:0000313" key="3">
    <source>
        <dbReference type="Proteomes" id="UP000019593"/>
    </source>
</evidence>
<evidence type="ECO:0000313" key="2">
    <source>
        <dbReference type="EMBL" id="AHM03388.1"/>
    </source>
</evidence>
<dbReference type="STRING" id="1294273.roselon_00988"/>
<dbReference type="Gene3D" id="2.60.40.1880">
    <property type="entry name" value="Invasion associated locus B (IalB) protein"/>
    <property type="match status" value="1"/>
</dbReference>
<accession>W8RQN8</accession>